<dbReference type="Gene3D" id="3.40.1010.10">
    <property type="entry name" value="Cobalt-precorrin-4 Transmethylase, Domain 1"/>
    <property type="match status" value="1"/>
</dbReference>
<dbReference type="NCBIfam" id="TIGR00096">
    <property type="entry name" value="16S rRNA (cytidine(1402)-2'-O)-methyltransferase"/>
    <property type="match status" value="1"/>
</dbReference>
<dbReference type="GO" id="GO:0008168">
    <property type="term" value="F:methyltransferase activity"/>
    <property type="evidence" value="ECO:0007669"/>
    <property type="project" value="UniProtKB-KW"/>
</dbReference>
<dbReference type="InterPro" id="IPR018063">
    <property type="entry name" value="SAM_MeTrfase_RsmI_CS"/>
</dbReference>
<dbReference type="Pfam" id="PF23016">
    <property type="entry name" value="RsmI_C"/>
    <property type="match status" value="1"/>
</dbReference>
<dbReference type="InterPro" id="IPR008189">
    <property type="entry name" value="rRNA_ssu_MeTfrase_I"/>
</dbReference>
<keyword evidence="1 6" id="KW-0963">Cytoplasm</keyword>
<dbReference type="InterPro" id="IPR000878">
    <property type="entry name" value="4pyrrol_Mease"/>
</dbReference>
<comment type="function">
    <text evidence="6">Catalyzes the 2'-O-methylation of the ribose of cytidine 1402 (C1402) in 16S rRNA.</text>
</comment>
<keyword evidence="2 6" id="KW-0698">rRNA processing</keyword>
<organism evidence="9 10">
    <name type="scientific">Alteromonas salexigens</name>
    <dbReference type="NCBI Taxonomy" id="2982530"/>
    <lineage>
        <taxon>Bacteria</taxon>
        <taxon>Pseudomonadati</taxon>
        <taxon>Pseudomonadota</taxon>
        <taxon>Gammaproteobacteria</taxon>
        <taxon>Alteromonadales</taxon>
        <taxon>Alteromonadaceae</taxon>
        <taxon>Alteromonas/Salinimonas group</taxon>
        <taxon>Alteromonas</taxon>
    </lineage>
</organism>
<keyword evidence="3 6" id="KW-0489">Methyltransferase</keyword>
<dbReference type="InterPro" id="IPR035996">
    <property type="entry name" value="4pyrrol_Methylase_sf"/>
</dbReference>
<evidence type="ECO:0000256" key="4">
    <source>
        <dbReference type="ARBA" id="ARBA00022679"/>
    </source>
</evidence>
<dbReference type="InterPro" id="IPR014776">
    <property type="entry name" value="4pyrrole_Mease_sub2"/>
</dbReference>
<evidence type="ECO:0000256" key="6">
    <source>
        <dbReference type="HAMAP-Rule" id="MF_01877"/>
    </source>
</evidence>
<sequence>MSEPATLYIVPTPIGNLDDISARALATLSQVAWIAAEDTRHSARLLQHFGINTRTLSLHEHNEDKRTAMLCSRLHGGEEVALISDAGTPLISDPGFVLVRRCREEGIPVVALPGPCAAITALSASGLPTDRFLFDGFLPVKMQARSAALEVIRERTFTSVFYEAPRRILDTVKAMDEHFADRHIVIAKEISKAFETYVSGTPAEVVEWLQADTVHQKGEFVVMVAPAPAPDEELPPEALSLLKSLSAHLPLKKAAAVVADHYALKKNALYQAGLDAKQASED</sequence>
<dbReference type="PANTHER" id="PTHR46111:SF1">
    <property type="entry name" value="RIBOSOMAL RNA SMALL SUBUNIT METHYLTRANSFERASE I"/>
    <property type="match status" value="1"/>
</dbReference>
<evidence type="ECO:0000259" key="8">
    <source>
        <dbReference type="Pfam" id="PF23016"/>
    </source>
</evidence>
<dbReference type="PANTHER" id="PTHR46111">
    <property type="entry name" value="RIBOSOMAL RNA SMALL SUBUNIT METHYLTRANSFERASE I"/>
    <property type="match status" value="1"/>
</dbReference>
<feature type="domain" description="RsmI HTH" evidence="8">
    <location>
        <begin position="232"/>
        <end position="276"/>
    </location>
</feature>
<evidence type="ECO:0000256" key="2">
    <source>
        <dbReference type="ARBA" id="ARBA00022552"/>
    </source>
</evidence>
<comment type="similarity">
    <text evidence="6">Belongs to the methyltransferase superfamily. RsmI family.</text>
</comment>
<keyword evidence="10" id="KW-1185">Reference proteome</keyword>
<dbReference type="PROSITE" id="PS01296">
    <property type="entry name" value="RSMI"/>
    <property type="match status" value="1"/>
</dbReference>
<evidence type="ECO:0000313" key="9">
    <source>
        <dbReference type="EMBL" id="MCU7555475.1"/>
    </source>
</evidence>
<evidence type="ECO:0000256" key="3">
    <source>
        <dbReference type="ARBA" id="ARBA00022603"/>
    </source>
</evidence>
<dbReference type="Proteomes" id="UP001209257">
    <property type="component" value="Unassembled WGS sequence"/>
</dbReference>
<dbReference type="EMBL" id="JAOTJC010000012">
    <property type="protein sequence ID" value="MCU7555475.1"/>
    <property type="molecule type" value="Genomic_DNA"/>
</dbReference>
<dbReference type="InterPro" id="IPR014777">
    <property type="entry name" value="4pyrrole_Mease_sub1"/>
</dbReference>
<keyword evidence="4 6" id="KW-0808">Transferase</keyword>
<evidence type="ECO:0000256" key="5">
    <source>
        <dbReference type="ARBA" id="ARBA00022691"/>
    </source>
</evidence>
<dbReference type="Gene3D" id="3.30.950.10">
    <property type="entry name" value="Methyltransferase, Cobalt-precorrin-4 Transmethylase, Domain 2"/>
    <property type="match status" value="1"/>
</dbReference>
<evidence type="ECO:0000259" key="7">
    <source>
        <dbReference type="Pfam" id="PF00590"/>
    </source>
</evidence>
<comment type="catalytic activity">
    <reaction evidence="6">
        <text>cytidine(1402) in 16S rRNA + S-adenosyl-L-methionine = 2'-O-methylcytidine(1402) in 16S rRNA + S-adenosyl-L-homocysteine + H(+)</text>
        <dbReference type="Rhea" id="RHEA:42924"/>
        <dbReference type="Rhea" id="RHEA-COMP:10285"/>
        <dbReference type="Rhea" id="RHEA-COMP:10286"/>
        <dbReference type="ChEBI" id="CHEBI:15378"/>
        <dbReference type="ChEBI" id="CHEBI:57856"/>
        <dbReference type="ChEBI" id="CHEBI:59789"/>
        <dbReference type="ChEBI" id="CHEBI:74495"/>
        <dbReference type="ChEBI" id="CHEBI:82748"/>
        <dbReference type="EC" id="2.1.1.198"/>
    </reaction>
</comment>
<dbReference type="EC" id="2.1.1.198" evidence="6"/>
<keyword evidence="5 6" id="KW-0949">S-adenosyl-L-methionine</keyword>
<evidence type="ECO:0000256" key="1">
    <source>
        <dbReference type="ARBA" id="ARBA00022490"/>
    </source>
</evidence>
<evidence type="ECO:0000313" key="10">
    <source>
        <dbReference type="Proteomes" id="UP001209257"/>
    </source>
</evidence>
<dbReference type="Pfam" id="PF00590">
    <property type="entry name" value="TP_methylase"/>
    <property type="match status" value="1"/>
</dbReference>
<gene>
    <name evidence="6 9" type="primary">rsmI</name>
    <name evidence="9" type="ORF">OCL06_12840</name>
</gene>
<accession>A0ABT2VQ89</accession>
<dbReference type="GO" id="GO:0032259">
    <property type="term" value="P:methylation"/>
    <property type="evidence" value="ECO:0007669"/>
    <property type="project" value="UniProtKB-KW"/>
</dbReference>
<reference evidence="10" key="1">
    <citation type="submission" date="2023-07" db="EMBL/GenBank/DDBJ databases">
        <title>Study on multiphase classification of strain Alteromonas salexigens isolated from the Yellow Sea.</title>
        <authorList>
            <person name="Sun L."/>
        </authorList>
    </citation>
    <scope>NUCLEOTIDE SEQUENCE [LARGE SCALE GENOMIC DNA]</scope>
    <source>
        <strain evidence="10">ASW11-19</strain>
    </source>
</reference>
<comment type="subcellular location">
    <subcellularLocation>
        <location evidence="6">Cytoplasm</location>
    </subcellularLocation>
</comment>
<dbReference type="HAMAP" id="MF_01877">
    <property type="entry name" value="16SrRNA_methyltr_I"/>
    <property type="match status" value="1"/>
</dbReference>
<comment type="caution">
    <text evidence="9">The sequence shown here is derived from an EMBL/GenBank/DDBJ whole genome shotgun (WGS) entry which is preliminary data.</text>
</comment>
<name>A0ABT2VQ89_9ALTE</name>
<dbReference type="CDD" id="cd11648">
    <property type="entry name" value="RsmI"/>
    <property type="match status" value="1"/>
</dbReference>
<dbReference type="PIRSF" id="PIRSF005917">
    <property type="entry name" value="MTase_YraL"/>
    <property type="match status" value="1"/>
</dbReference>
<protein>
    <recommendedName>
        <fullName evidence="6">Ribosomal RNA small subunit methyltransferase I</fullName>
        <ecNumber evidence="6">2.1.1.198</ecNumber>
    </recommendedName>
    <alternativeName>
        <fullName evidence="6">16S rRNA 2'-O-ribose C1402 methyltransferase</fullName>
    </alternativeName>
    <alternativeName>
        <fullName evidence="6">rRNA (cytidine-2'-O-)-methyltransferase RsmI</fullName>
    </alternativeName>
</protein>
<dbReference type="RefSeq" id="WP_262995183.1">
    <property type="nucleotide sequence ID" value="NZ_JAOTJC010000012.1"/>
</dbReference>
<dbReference type="InterPro" id="IPR053910">
    <property type="entry name" value="RsmI_HTH"/>
</dbReference>
<proteinExistence type="inferred from homology"/>
<dbReference type="SUPFAM" id="SSF53790">
    <property type="entry name" value="Tetrapyrrole methylase"/>
    <property type="match status" value="1"/>
</dbReference>
<feature type="domain" description="Tetrapyrrole methylase" evidence="7">
    <location>
        <begin position="6"/>
        <end position="204"/>
    </location>
</feature>